<proteinExistence type="predicted"/>
<sequence>MEQLDLSFYLEPPELTVEGILEITALAPLSMVASQPGTYFRTALKPPVHMVYGMIENALGWHFVPDLRKEILKGLAKTAKKQNRKNNAFADHPWLQGKPTKVALTNYFSLLQYHLEISEADDPTEAMTYDDLWSMHLKDQGLSGYGGSRIYDYRLEGLITALRQSRSAGDSKITVGEGEKFKQTELEEIYHLRVGNVHLKTVQKGYPQYYVSPKKRGFVVPTSAYRMPFKATESSYQLLIQAIATPTAPTYLGTSEGWVSIKLAEDGR</sequence>
<accession>A0A923T824</accession>
<dbReference type="AlphaFoldDB" id="A0A923T824"/>
<dbReference type="EMBL" id="JACSIT010000118">
    <property type="protein sequence ID" value="MBC6995155.1"/>
    <property type="molecule type" value="Genomic_DNA"/>
</dbReference>
<dbReference type="Proteomes" id="UP000650081">
    <property type="component" value="Unassembled WGS sequence"/>
</dbReference>
<reference evidence="1" key="1">
    <citation type="submission" date="2020-08" db="EMBL/GenBank/DDBJ databases">
        <title>Lewinella bacteria from marine environments.</title>
        <authorList>
            <person name="Zhong Y."/>
        </authorList>
    </citation>
    <scope>NUCLEOTIDE SEQUENCE</scope>
    <source>
        <strain evidence="1">KCTC 42187</strain>
    </source>
</reference>
<evidence type="ECO:0000313" key="2">
    <source>
        <dbReference type="Proteomes" id="UP000650081"/>
    </source>
</evidence>
<evidence type="ECO:0000313" key="1">
    <source>
        <dbReference type="EMBL" id="MBC6995155.1"/>
    </source>
</evidence>
<evidence type="ECO:0008006" key="3">
    <source>
        <dbReference type="Google" id="ProtNLM"/>
    </source>
</evidence>
<name>A0A923T824_9BACT</name>
<dbReference type="RefSeq" id="WP_187467202.1">
    <property type="nucleotide sequence ID" value="NZ_JACSIT010000118.1"/>
</dbReference>
<protein>
    <recommendedName>
        <fullName evidence="3">CRISPR-associated protein Cas5</fullName>
    </recommendedName>
</protein>
<comment type="caution">
    <text evidence="1">The sequence shown here is derived from an EMBL/GenBank/DDBJ whole genome shotgun (WGS) entry which is preliminary data.</text>
</comment>
<keyword evidence="2" id="KW-1185">Reference proteome</keyword>
<gene>
    <name evidence="1" type="ORF">H9S92_13325</name>
</gene>
<organism evidence="1 2">
    <name type="scientific">Neolewinella lacunae</name>
    <dbReference type="NCBI Taxonomy" id="1517758"/>
    <lineage>
        <taxon>Bacteria</taxon>
        <taxon>Pseudomonadati</taxon>
        <taxon>Bacteroidota</taxon>
        <taxon>Saprospiria</taxon>
        <taxon>Saprospirales</taxon>
        <taxon>Lewinellaceae</taxon>
        <taxon>Neolewinella</taxon>
    </lineage>
</organism>